<dbReference type="AlphaFoldDB" id="A0A4Y8L505"/>
<dbReference type="InterPro" id="IPR050546">
    <property type="entry name" value="Glycosyl_Hydrlase_16"/>
</dbReference>
<dbReference type="SUPFAM" id="SSF49899">
    <property type="entry name" value="Concanavalin A-like lectins/glucanases"/>
    <property type="match status" value="1"/>
</dbReference>
<dbReference type="Proteomes" id="UP000297861">
    <property type="component" value="Unassembled WGS sequence"/>
</dbReference>
<sequence length="352" mass="40410">MKYLLQQIILFFSLMLLVSCGNSVSGISNDDFQISLIERDKLNFINFQCIAPADKYDNIIWEFPSGKLISGYSAITAYFPYKGEYAVKVKVSKGLTSSEFTKTVFVRRDDPYVAKGEKLVWHDEFDDSVLDPAFWNIRSTHFQDNRWSDSDGKQNINITDGILKIFTCKDGEDQKVGHYTSVSLNTQKLKEFTYGRIEFRAKLPANKNIRPTLSMLGNDIDDSGWPACGEMSITNRVTIDPKVIYSAVHTFSNYEYTQHADSVGLNTYDSEFHVYGIRWTPDKIDFYADDPSSVYYTYEPSERNIKTWPFSKPFFLSLGLTLGGDRIGRQGVDNSPSQRDLYIDYIRVYQNQ</sequence>
<dbReference type="GO" id="GO:0004553">
    <property type="term" value="F:hydrolase activity, hydrolyzing O-glycosyl compounds"/>
    <property type="evidence" value="ECO:0007669"/>
    <property type="project" value="InterPro"/>
</dbReference>
<dbReference type="Pfam" id="PF00722">
    <property type="entry name" value="Glyco_hydro_16"/>
    <property type="match status" value="1"/>
</dbReference>
<dbReference type="InterPro" id="IPR013320">
    <property type="entry name" value="ConA-like_dom_sf"/>
</dbReference>
<name>A0A4Y8L505_9BACT</name>
<comment type="similarity">
    <text evidence="1">Belongs to the glycosyl hydrolase 16 family.</text>
</comment>
<dbReference type="GO" id="GO:0005975">
    <property type="term" value="P:carbohydrate metabolic process"/>
    <property type="evidence" value="ECO:0007669"/>
    <property type="project" value="InterPro"/>
</dbReference>
<proteinExistence type="inferred from homology"/>
<dbReference type="Gene3D" id="2.60.120.200">
    <property type="match status" value="1"/>
</dbReference>
<dbReference type="PROSITE" id="PS51762">
    <property type="entry name" value="GH16_2"/>
    <property type="match status" value="1"/>
</dbReference>
<dbReference type="OrthoDB" id="9809583at2"/>
<keyword evidence="3" id="KW-0378">Hydrolase</keyword>
<accession>A0A4Y8L505</accession>
<evidence type="ECO:0000313" key="4">
    <source>
        <dbReference type="Proteomes" id="UP000297861"/>
    </source>
</evidence>
<keyword evidence="4" id="KW-1185">Reference proteome</keyword>
<reference evidence="3 4" key="1">
    <citation type="submission" date="2019-03" db="EMBL/GenBank/DDBJ databases">
        <title>San Antonio Military Medical Center submission to MRSN (WRAIR), pending publication.</title>
        <authorList>
            <person name="Blyth D.M."/>
            <person name="Mccarthy S.L."/>
            <person name="Schall S.E."/>
            <person name="Stam J.A."/>
            <person name="Ong A.C."/>
            <person name="Mcgann P.T."/>
        </authorList>
    </citation>
    <scope>NUCLEOTIDE SEQUENCE [LARGE SCALE GENOMIC DNA]</scope>
    <source>
        <strain evidence="3 4">MRSN571793</strain>
    </source>
</reference>
<protein>
    <submittedName>
        <fullName evidence="3">Glycoside hydrolase family 16 protein</fullName>
    </submittedName>
</protein>
<dbReference type="STRING" id="1121485.GCA_000426485_00547"/>
<evidence type="ECO:0000256" key="1">
    <source>
        <dbReference type="ARBA" id="ARBA00006865"/>
    </source>
</evidence>
<feature type="domain" description="GH16" evidence="2">
    <location>
        <begin position="123"/>
        <end position="352"/>
    </location>
</feature>
<dbReference type="PANTHER" id="PTHR10963:SF55">
    <property type="entry name" value="GLYCOSIDE HYDROLASE FAMILY 16 PROTEIN"/>
    <property type="match status" value="1"/>
</dbReference>
<dbReference type="InterPro" id="IPR000757">
    <property type="entry name" value="Beta-glucanase-like"/>
</dbReference>
<dbReference type="SUPFAM" id="SSF49299">
    <property type="entry name" value="PKD domain"/>
    <property type="match status" value="1"/>
</dbReference>
<gene>
    <name evidence="3" type="ORF">E2605_11040</name>
</gene>
<dbReference type="InterPro" id="IPR035986">
    <property type="entry name" value="PKD_dom_sf"/>
</dbReference>
<dbReference type="EMBL" id="SOML01000006">
    <property type="protein sequence ID" value="TFD96120.1"/>
    <property type="molecule type" value="Genomic_DNA"/>
</dbReference>
<evidence type="ECO:0000313" key="3">
    <source>
        <dbReference type="EMBL" id="TFD96120.1"/>
    </source>
</evidence>
<organism evidence="3 4">
    <name type="scientific">Dysgonomonas capnocytophagoides</name>
    <dbReference type="NCBI Taxonomy" id="45254"/>
    <lineage>
        <taxon>Bacteria</taxon>
        <taxon>Pseudomonadati</taxon>
        <taxon>Bacteroidota</taxon>
        <taxon>Bacteroidia</taxon>
        <taxon>Bacteroidales</taxon>
        <taxon>Dysgonomonadaceae</taxon>
        <taxon>Dysgonomonas</taxon>
    </lineage>
</organism>
<dbReference type="CDD" id="cd08023">
    <property type="entry name" value="GH16_laminarinase_like"/>
    <property type="match status" value="1"/>
</dbReference>
<dbReference type="PROSITE" id="PS51257">
    <property type="entry name" value="PROKAR_LIPOPROTEIN"/>
    <property type="match status" value="1"/>
</dbReference>
<dbReference type="PANTHER" id="PTHR10963">
    <property type="entry name" value="GLYCOSYL HYDROLASE-RELATED"/>
    <property type="match status" value="1"/>
</dbReference>
<evidence type="ECO:0000259" key="2">
    <source>
        <dbReference type="PROSITE" id="PS51762"/>
    </source>
</evidence>
<dbReference type="RefSeq" id="WP_134436476.1">
    <property type="nucleotide sequence ID" value="NZ_SOML01000006.1"/>
</dbReference>
<comment type="caution">
    <text evidence="3">The sequence shown here is derived from an EMBL/GenBank/DDBJ whole genome shotgun (WGS) entry which is preliminary data.</text>
</comment>